<accession>A0AC59ZQJ3</accession>
<proteinExistence type="predicted"/>
<protein>
    <submittedName>
        <fullName evidence="1">Uncharacterized protein</fullName>
    </submittedName>
</protein>
<sequence length="103" mass="11067">MEGPQEPSPRPGVSRQHPQSAQERGSVRAHPPTHLTGQQEPPLGHSQRGQGPWPQARVEAPCPPLGPTGRLSRGVRLLPTFPPKAPKARRPLPRRAAAAPVTL</sequence>
<evidence type="ECO:0000313" key="1">
    <source>
        <dbReference type="EMBL" id="CAN0483273.1"/>
    </source>
</evidence>
<gene>
    <name evidence="1" type="ORF">MRATA1EN22A_LOCUS21197</name>
</gene>
<dbReference type="Proteomes" id="UP001162501">
    <property type="component" value="Chromosome 32"/>
</dbReference>
<reference evidence="1" key="1">
    <citation type="submission" date="2023-05" db="EMBL/GenBank/DDBJ databases">
        <authorList>
            <consortium name="ELIXIR-Norway"/>
        </authorList>
    </citation>
    <scope>NUCLEOTIDE SEQUENCE</scope>
</reference>
<name>A0AC59ZQJ3_RANTA</name>
<evidence type="ECO:0000313" key="2">
    <source>
        <dbReference type="Proteomes" id="UP001162501"/>
    </source>
</evidence>
<dbReference type="EMBL" id="OX596116">
    <property type="protein sequence ID" value="CAN0483273.1"/>
    <property type="molecule type" value="Genomic_DNA"/>
</dbReference>
<reference evidence="1" key="2">
    <citation type="submission" date="2025-03" db="EMBL/GenBank/DDBJ databases">
        <authorList>
            <consortium name="ELIXIR-Norway"/>
            <consortium name="Elixir Norway"/>
        </authorList>
    </citation>
    <scope>NUCLEOTIDE SEQUENCE</scope>
</reference>
<organism evidence="1 2">
    <name type="scientific">Rangifer tarandus platyrhynchus</name>
    <name type="common">Svalbard reindeer</name>
    <dbReference type="NCBI Taxonomy" id="3082113"/>
    <lineage>
        <taxon>Eukaryota</taxon>
        <taxon>Metazoa</taxon>
        <taxon>Chordata</taxon>
        <taxon>Craniata</taxon>
        <taxon>Vertebrata</taxon>
        <taxon>Euteleostomi</taxon>
        <taxon>Mammalia</taxon>
        <taxon>Eutheria</taxon>
        <taxon>Laurasiatheria</taxon>
        <taxon>Artiodactyla</taxon>
        <taxon>Ruminantia</taxon>
        <taxon>Pecora</taxon>
        <taxon>Cervidae</taxon>
        <taxon>Odocoileinae</taxon>
        <taxon>Rangifer</taxon>
    </lineage>
</organism>